<comment type="subcellular location">
    <subcellularLocation>
        <location evidence="1 7">Cell membrane</location>
        <topology evidence="1 7">Multi-pass membrane protein</topology>
    </subcellularLocation>
</comment>
<accession>A0A852TIP5</accession>
<evidence type="ECO:0000256" key="5">
    <source>
        <dbReference type="ARBA" id="ARBA00022989"/>
    </source>
</evidence>
<feature type="domain" description="ABC transmembrane type-1" evidence="8">
    <location>
        <begin position="71"/>
        <end position="260"/>
    </location>
</feature>
<feature type="transmembrane region" description="Helical" evidence="7">
    <location>
        <begin position="243"/>
        <end position="264"/>
    </location>
</feature>
<keyword evidence="6 7" id="KW-0472">Membrane</keyword>
<dbReference type="PANTHER" id="PTHR43744">
    <property type="entry name" value="ABC TRANSPORTER PERMEASE PROTEIN MG189-RELATED-RELATED"/>
    <property type="match status" value="1"/>
</dbReference>
<organism evidence="9 10">
    <name type="scientific">Neobacillus niacini</name>
    <dbReference type="NCBI Taxonomy" id="86668"/>
    <lineage>
        <taxon>Bacteria</taxon>
        <taxon>Bacillati</taxon>
        <taxon>Bacillota</taxon>
        <taxon>Bacilli</taxon>
        <taxon>Bacillales</taxon>
        <taxon>Bacillaceae</taxon>
        <taxon>Neobacillus</taxon>
    </lineage>
</organism>
<evidence type="ECO:0000256" key="6">
    <source>
        <dbReference type="ARBA" id="ARBA00023136"/>
    </source>
</evidence>
<keyword evidence="2 7" id="KW-0813">Transport</keyword>
<comment type="similarity">
    <text evidence="7">Belongs to the binding-protein-dependent transport system permease family.</text>
</comment>
<evidence type="ECO:0000256" key="3">
    <source>
        <dbReference type="ARBA" id="ARBA00022475"/>
    </source>
</evidence>
<dbReference type="SUPFAM" id="SSF161098">
    <property type="entry name" value="MetI-like"/>
    <property type="match status" value="1"/>
</dbReference>
<dbReference type="GO" id="GO:0055085">
    <property type="term" value="P:transmembrane transport"/>
    <property type="evidence" value="ECO:0007669"/>
    <property type="project" value="InterPro"/>
</dbReference>
<dbReference type="PROSITE" id="PS50928">
    <property type="entry name" value="ABC_TM1"/>
    <property type="match status" value="1"/>
</dbReference>
<evidence type="ECO:0000256" key="4">
    <source>
        <dbReference type="ARBA" id="ARBA00022692"/>
    </source>
</evidence>
<gene>
    <name evidence="9" type="ORF">F4694_004922</name>
</gene>
<evidence type="ECO:0000313" key="9">
    <source>
        <dbReference type="EMBL" id="NYE08079.1"/>
    </source>
</evidence>
<dbReference type="Pfam" id="PF00528">
    <property type="entry name" value="BPD_transp_1"/>
    <property type="match status" value="1"/>
</dbReference>
<dbReference type="PANTHER" id="PTHR43744:SF12">
    <property type="entry name" value="ABC TRANSPORTER PERMEASE PROTEIN MG189-RELATED"/>
    <property type="match status" value="1"/>
</dbReference>
<proteinExistence type="inferred from homology"/>
<keyword evidence="4 7" id="KW-0812">Transmembrane</keyword>
<keyword evidence="3" id="KW-1003">Cell membrane</keyword>
<reference evidence="10" key="2">
    <citation type="submission" date="2020-08" db="EMBL/GenBank/DDBJ databases">
        <title>The Agave Microbiome: Exploring the role of microbial communities in plant adaptations to desert environments.</title>
        <authorList>
            <person name="Partida-Martinez L.P."/>
        </authorList>
    </citation>
    <scope>NUCLEOTIDE SEQUENCE [LARGE SCALE GENOMIC DNA]</scope>
    <source>
        <strain evidence="10">AT2.8</strain>
    </source>
</reference>
<evidence type="ECO:0000256" key="7">
    <source>
        <dbReference type="RuleBase" id="RU363032"/>
    </source>
</evidence>
<comment type="caution">
    <text evidence="9">The sequence shown here is derived from an EMBL/GenBank/DDBJ whole genome shotgun (WGS) entry which is preliminary data.</text>
</comment>
<feature type="transmembrane region" description="Helical" evidence="7">
    <location>
        <begin position="108"/>
        <end position="130"/>
    </location>
</feature>
<dbReference type="Proteomes" id="UP000548423">
    <property type="component" value="Unassembled WGS sequence"/>
</dbReference>
<feature type="transmembrane region" description="Helical" evidence="7">
    <location>
        <begin position="76"/>
        <end position="96"/>
    </location>
</feature>
<dbReference type="Gene3D" id="1.10.3720.10">
    <property type="entry name" value="MetI-like"/>
    <property type="match status" value="1"/>
</dbReference>
<feature type="transmembrane region" description="Helical" evidence="7">
    <location>
        <begin position="12"/>
        <end position="33"/>
    </location>
</feature>
<dbReference type="CDD" id="cd06261">
    <property type="entry name" value="TM_PBP2"/>
    <property type="match status" value="1"/>
</dbReference>
<evidence type="ECO:0000259" key="8">
    <source>
        <dbReference type="PROSITE" id="PS50928"/>
    </source>
</evidence>
<feature type="transmembrane region" description="Helical" evidence="7">
    <location>
        <begin position="142"/>
        <end position="160"/>
    </location>
</feature>
<dbReference type="InterPro" id="IPR000515">
    <property type="entry name" value="MetI-like"/>
</dbReference>
<evidence type="ECO:0000256" key="1">
    <source>
        <dbReference type="ARBA" id="ARBA00004651"/>
    </source>
</evidence>
<sequence>MNQQKLSAERLLVYIVLLAGGILMTLPLFWAIFTSFKTAAEAMQTPPSLFPNEWLIDNYKKLFVELNFGTYLRNTLVLVAFSFLGLFINMMAGYGFAKFKFKNKEKIFYLVLATMMIPGQATMIPNYLILNKMGLTNTMAGIILPGLAGAFTIFLFRQFMETIPDDLIEASRIDGAGNIRIFMQIVAPICKPIIAVQAILGFIHAWNSFLWPLIVANSEDLYTLGVGLSLLKGQNVSDFALQMTGSSLMIVPVIILFLFCQKYIVEGFTTSGLK</sequence>
<dbReference type="AlphaFoldDB" id="A0A852TIP5"/>
<keyword evidence="5 7" id="KW-1133">Transmembrane helix</keyword>
<dbReference type="GO" id="GO:0005886">
    <property type="term" value="C:plasma membrane"/>
    <property type="evidence" value="ECO:0007669"/>
    <property type="project" value="UniProtKB-SubCell"/>
</dbReference>
<evidence type="ECO:0000313" key="10">
    <source>
        <dbReference type="Proteomes" id="UP000548423"/>
    </source>
</evidence>
<protein>
    <submittedName>
        <fullName evidence="9">Multiple sugar transport system permease protein</fullName>
    </submittedName>
</protein>
<keyword evidence="9" id="KW-0762">Sugar transport</keyword>
<dbReference type="EMBL" id="JACCBX010000012">
    <property type="protein sequence ID" value="NYE08079.1"/>
    <property type="molecule type" value="Genomic_DNA"/>
</dbReference>
<reference evidence="10" key="1">
    <citation type="submission" date="2020-07" db="EMBL/GenBank/DDBJ databases">
        <authorList>
            <person name="Partida-Martinez L."/>
            <person name="Huntemann M."/>
            <person name="Clum A."/>
            <person name="Wang J."/>
            <person name="Palaniappan K."/>
            <person name="Ritter S."/>
            <person name="Chen I.-M."/>
            <person name="Stamatis D."/>
            <person name="Reddy T."/>
            <person name="O'Malley R."/>
            <person name="Daum C."/>
            <person name="Shapiro N."/>
            <person name="Ivanova N."/>
            <person name="Kyrpides N."/>
            <person name="Woyke T."/>
        </authorList>
    </citation>
    <scope>NUCLEOTIDE SEQUENCE [LARGE SCALE GENOMIC DNA]</scope>
    <source>
        <strain evidence="10">AT2.8</strain>
    </source>
</reference>
<evidence type="ECO:0000256" key="2">
    <source>
        <dbReference type="ARBA" id="ARBA00022448"/>
    </source>
</evidence>
<dbReference type="InterPro" id="IPR035906">
    <property type="entry name" value="MetI-like_sf"/>
</dbReference>
<name>A0A852TIP5_9BACI</name>